<dbReference type="PROSITE" id="PS00626">
    <property type="entry name" value="RCC1_2"/>
    <property type="match status" value="1"/>
</dbReference>
<name>A0ABW4I985_9SPHI</name>
<dbReference type="InterPro" id="IPR000408">
    <property type="entry name" value="Reg_chr_condens"/>
</dbReference>
<dbReference type="InterPro" id="IPR036249">
    <property type="entry name" value="Thioredoxin-like_sf"/>
</dbReference>
<gene>
    <name evidence="1" type="ORF">ACFSAH_05435</name>
</gene>
<protein>
    <submittedName>
        <fullName evidence="1">Ferredoxin</fullName>
    </submittedName>
</protein>
<dbReference type="RefSeq" id="WP_379661691.1">
    <property type="nucleotide sequence ID" value="NZ_JBHUDG010000004.1"/>
</dbReference>
<sequence>MKYKKHIFVCTNQRPEGARVCCGEQHGMALTAAFKKAVKDNGLLATVRAQRAGCFETCEQGPSVVVYPEGVFYGKVQLSDVDEIVQQHIMNNKVVERLKLDFSENKD</sequence>
<proteinExistence type="predicted"/>
<evidence type="ECO:0000313" key="1">
    <source>
        <dbReference type="EMBL" id="MFD1629311.1"/>
    </source>
</evidence>
<dbReference type="Gene3D" id="3.40.30.10">
    <property type="entry name" value="Glutaredoxin"/>
    <property type="match status" value="1"/>
</dbReference>
<dbReference type="CDD" id="cd02980">
    <property type="entry name" value="TRX_Fd_family"/>
    <property type="match status" value="1"/>
</dbReference>
<keyword evidence="2" id="KW-1185">Reference proteome</keyword>
<reference evidence="2" key="1">
    <citation type="journal article" date="2019" name="Int. J. Syst. Evol. Microbiol.">
        <title>The Global Catalogue of Microorganisms (GCM) 10K type strain sequencing project: providing services to taxonomists for standard genome sequencing and annotation.</title>
        <authorList>
            <consortium name="The Broad Institute Genomics Platform"/>
            <consortium name="The Broad Institute Genome Sequencing Center for Infectious Disease"/>
            <person name="Wu L."/>
            <person name="Ma J."/>
        </authorList>
    </citation>
    <scope>NUCLEOTIDE SEQUENCE [LARGE SCALE GENOMIC DNA]</scope>
    <source>
        <strain evidence="2">CCUG 53762</strain>
    </source>
</reference>
<evidence type="ECO:0000313" key="2">
    <source>
        <dbReference type="Proteomes" id="UP001597118"/>
    </source>
</evidence>
<dbReference type="Proteomes" id="UP001597118">
    <property type="component" value="Unassembled WGS sequence"/>
</dbReference>
<dbReference type="EMBL" id="JBHUDG010000004">
    <property type="protein sequence ID" value="MFD1629311.1"/>
    <property type="molecule type" value="Genomic_DNA"/>
</dbReference>
<dbReference type="SUPFAM" id="SSF52833">
    <property type="entry name" value="Thioredoxin-like"/>
    <property type="match status" value="1"/>
</dbReference>
<accession>A0ABW4I985</accession>
<organism evidence="1 2">
    <name type="scientific">Pseudopedobacter beijingensis</name>
    <dbReference type="NCBI Taxonomy" id="1207056"/>
    <lineage>
        <taxon>Bacteria</taxon>
        <taxon>Pseudomonadati</taxon>
        <taxon>Bacteroidota</taxon>
        <taxon>Sphingobacteriia</taxon>
        <taxon>Sphingobacteriales</taxon>
        <taxon>Sphingobacteriaceae</taxon>
        <taxon>Pseudopedobacter</taxon>
    </lineage>
</organism>
<comment type="caution">
    <text evidence="1">The sequence shown here is derived from an EMBL/GenBank/DDBJ whole genome shotgun (WGS) entry which is preliminary data.</text>
</comment>